<name>A0A432V3G1_9HYPH</name>
<sequence length="178" mass="18769">MKAPALFLSLTASLAPATAAPPEGYFELKSGVMLESGDSWQDSGRHFRLFGVQACLRGTVYTDKSGARRDCGEASLVVLAAYIADTHPVCAQVAQSAGTVFVSCYATIGADRLDLANLLISSGFAFAALDERGLPHHTPYAVVEQAAREKKIGLWQFDDVQHPALLLGQSAAGEGTSP</sequence>
<proteinExistence type="predicted"/>
<evidence type="ECO:0000313" key="2">
    <source>
        <dbReference type="EMBL" id="RUM96743.1"/>
    </source>
</evidence>
<accession>A0A432V3G1</accession>
<dbReference type="OrthoDB" id="8126240at2"/>
<reference evidence="2 3" key="1">
    <citation type="submission" date="2018-11" db="EMBL/GenBank/DDBJ databases">
        <title>Pseudaminobacter arsenicus sp. nov., an arsenic-resistant bacterium isolated from arsenic-rich aquifers.</title>
        <authorList>
            <person name="Mu Y."/>
        </authorList>
    </citation>
    <scope>NUCLEOTIDE SEQUENCE [LARGE SCALE GENOMIC DNA]</scope>
    <source>
        <strain evidence="2 3">CB3</strain>
    </source>
</reference>
<evidence type="ECO:0000313" key="3">
    <source>
        <dbReference type="Proteomes" id="UP000281647"/>
    </source>
</evidence>
<protein>
    <submittedName>
        <fullName evidence="2">Thermonuclease family protein</fullName>
    </submittedName>
</protein>
<feature type="chain" id="PRO_5019044018" evidence="1">
    <location>
        <begin position="20"/>
        <end position="178"/>
    </location>
</feature>
<organism evidence="2 3">
    <name type="scientific">Borborobacter arsenicus</name>
    <dbReference type="NCBI Taxonomy" id="1851146"/>
    <lineage>
        <taxon>Bacteria</taxon>
        <taxon>Pseudomonadati</taxon>
        <taxon>Pseudomonadota</taxon>
        <taxon>Alphaproteobacteria</taxon>
        <taxon>Hyphomicrobiales</taxon>
        <taxon>Phyllobacteriaceae</taxon>
        <taxon>Borborobacter</taxon>
    </lineage>
</organism>
<gene>
    <name evidence="2" type="ORF">EET67_16020</name>
</gene>
<dbReference type="InterPro" id="IPR035437">
    <property type="entry name" value="SNase_OB-fold_sf"/>
</dbReference>
<comment type="caution">
    <text evidence="2">The sequence shown here is derived from an EMBL/GenBank/DDBJ whole genome shotgun (WGS) entry which is preliminary data.</text>
</comment>
<dbReference type="Proteomes" id="UP000281647">
    <property type="component" value="Unassembled WGS sequence"/>
</dbReference>
<dbReference type="Gene3D" id="2.40.50.90">
    <property type="match status" value="1"/>
</dbReference>
<dbReference type="RefSeq" id="WP_128627546.1">
    <property type="nucleotide sequence ID" value="NZ_RKST01000016.1"/>
</dbReference>
<keyword evidence="3" id="KW-1185">Reference proteome</keyword>
<dbReference type="AlphaFoldDB" id="A0A432V3G1"/>
<evidence type="ECO:0000256" key="1">
    <source>
        <dbReference type="SAM" id="SignalP"/>
    </source>
</evidence>
<dbReference type="SUPFAM" id="SSF50199">
    <property type="entry name" value="Staphylococcal nuclease"/>
    <property type="match status" value="1"/>
</dbReference>
<feature type="signal peptide" evidence="1">
    <location>
        <begin position="1"/>
        <end position="19"/>
    </location>
</feature>
<keyword evidence="1" id="KW-0732">Signal</keyword>
<dbReference type="EMBL" id="RKST01000016">
    <property type="protein sequence ID" value="RUM96743.1"/>
    <property type="molecule type" value="Genomic_DNA"/>
</dbReference>